<reference evidence="6 7" key="1">
    <citation type="submission" date="2016-09" db="EMBL/GenBank/DDBJ databases">
        <title>Genomic Taxonomy of the Vibrionaceae.</title>
        <authorList>
            <person name="Gonzalez-Castillo A."/>
            <person name="Gomez-Gil B."/>
            <person name="Enciso-Ibarra K."/>
        </authorList>
    </citation>
    <scope>NUCLEOTIDE SEQUENCE [LARGE SCALE GENOMIC DNA]</scope>
    <source>
        <strain evidence="5 6">CAIM 1902</strain>
        <strain evidence="4 7">CAIM 703</strain>
    </source>
</reference>
<evidence type="ECO:0000313" key="6">
    <source>
        <dbReference type="Proteomes" id="UP000186039"/>
    </source>
</evidence>
<evidence type="ECO:0000313" key="5">
    <source>
        <dbReference type="EMBL" id="OLQ96446.1"/>
    </source>
</evidence>
<name>A0A1Q9HMK4_9VIBR</name>
<dbReference type="SUPFAM" id="SSF140566">
    <property type="entry name" value="FlgN-like"/>
    <property type="match status" value="1"/>
</dbReference>
<evidence type="ECO:0000256" key="2">
    <source>
        <dbReference type="ARBA" id="ARBA00007703"/>
    </source>
</evidence>
<evidence type="ECO:0000256" key="3">
    <source>
        <dbReference type="ARBA" id="ARBA00022795"/>
    </source>
</evidence>
<comment type="caution">
    <text evidence="4">The sequence shown here is derived from an EMBL/GenBank/DDBJ whole genome shotgun (WGS) entry which is preliminary data.</text>
</comment>
<organism evidence="4 7">
    <name type="scientific">Vibrio panuliri</name>
    <dbReference type="NCBI Taxonomy" id="1381081"/>
    <lineage>
        <taxon>Bacteria</taxon>
        <taxon>Pseudomonadati</taxon>
        <taxon>Pseudomonadota</taxon>
        <taxon>Gammaproteobacteria</taxon>
        <taxon>Vibrionales</taxon>
        <taxon>Vibrionaceae</taxon>
        <taxon>Vibrio</taxon>
    </lineage>
</organism>
<proteinExistence type="inferred from homology"/>
<dbReference type="Proteomes" id="UP000186039">
    <property type="component" value="Unassembled WGS sequence"/>
</dbReference>
<dbReference type="AlphaFoldDB" id="A0A1Q9HMK4"/>
<dbReference type="Proteomes" id="UP000186313">
    <property type="component" value="Unassembled WGS sequence"/>
</dbReference>
<dbReference type="OrthoDB" id="5900563at2"/>
<evidence type="ECO:0000313" key="4">
    <source>
        <dbReference type="EMBL" id="OLQ91913.1"/>
    </source>
</evidence>
<keyword evidence="6" id="KW-1185">Reference proteome</keyword>
<evidence type="ECO:0000256" key="1">
    <source>
        <dbReference type="ARBA" id="ARBA00002397"/>
    </source>
</evidence>
<accession>A0A1Q9HMK4</accession>
<dbReference type="Pfam" id="PF05130">
    <property type="entry name" value="FlgN"/>
    <property type="match status" value="1"/>
</dbReference>
<protein>
    <submittedName>
        <fullName evidence="4">Molecular chaperone</fullName>
    </submittedName>
</protein>
<dbReference type="RefSeq" id="WP_075706630.1">
    <property type="nucleotide sequence ID" value="NZ_AP019654.1"/>
</dbReference>
<sequence>MATLKSLVEFQLKSASELSELLEKEQVAIAQRSAKEIESIAHQKNSLVLQLQTTDERIARHPEVESLKSDPELVVFVDQIRHTITECQQLNDVNGEALQRAQLSFNKLDNLMKQSQGKMGMTYTAKGHTRNVSTLGTNLKA</sequence>
<evidence type="ECO:0000313" key="7">
    <source>
        <dbReference type="Proteomes" id="UP000186313"/>
    </source>
</evidence>
<comment type="similarity">
    <text evidence="2">Belongs to the FlgN family.</text>
</comment>
<dbReference type="STRING" id="1381081.BIY22_16790"/>
<dbReference type="InterPro" id="IPR036679">
    <property type="entry name" value="FlgN-like_sf"/>
</dbReference>
<dbReference type="EMBL" id="MJMH01000012">
    <property type="protein sequence ID" value="OLQ96446.1"/>
    <property type="molecule type" value="Genomic_DNA"/>
</dbReference>
<dbReference type="GO" id="GO:0044780">
    <property type="term" value="P:bacterial-type flagellum assembly"/>
    <property type="evidence" value="ECO:0007669"/>
    <property type="project" value="InterPro"/>
</dbReference>
<gene>
    <name evidence="5" type="ORF">BIY20_18935</name>
    <name evidence="4" type="ORF">BIY22_16790</name>
</gene>
<dbReference type="Gene3D" id="1.20.58.300">
    <property type="entry name" value="FlgN-like"/>
    <property type="match status" value="1"/>
</dbReference>
<dbReference type="InterPro" id="IPR007809">
    <property type="entry name" value="FlgN-like"/>
</dbReference>
<comment type="function">
    <text evidence="1">Required for the efficient initiation of filament assembly.</text>
</comment>
<keyword evidence="3" id="KW-1005">Bacterial flagellum biogenesis</keyword>
<dbReference type="EMBL" id="MJMJ01000006">
    <property type="protein sequence ID" value="OLQ91913.1"/>
    <property type="molecule type" value="Genomic_DNA"/>
</dbReference>